<evidence type="ECO:0000313" key="2">
    <source>
        <dbReference type="Proteomes" id="UP000246964"/>
    </source>
</evidence>
<dbReference type="RefSeq" id="WP_375152912.1">
    <property type="nucleotide sequence ID" value="NZ_QGTT01000012.1"/>
</dbReference>
<sequence length="190" mass="21522">MMTLAQRANEPDYLALIDVFEACFFDSYRTRLVAGTDEPYYQPGAGGEPHQIVFAHGFFSSALHEIAHWCIAGEARRQQFDYGYWYEPDGRTPEQQRLFEQVEVKPQAIEWLFCVCSGRNFQVSVDNLNALESGAEIDRNAFTENVRAQFNAYVANGWPQRAAQFAAALANHYGQPWPVQAQPAVVAKHN</sequence>
<dbReference type="Proteomes" id="UP000246964">
    <property type="component" value="Unassembled WGS sequence"/>
</dbReference>
<dbReference type="Pfam" id="PF04315">
    <property type="entry name" value="EpmC"/>
    <property type="match status" value="1"/>
</dbReference>
<dbReference type="EMBL" id="QGTT01000012">
    <property type="protein sequence ID" value="PWW11168.1"/>
    <property type="molecule type" value="Genomic_DNA"/>
</dbReference>
<organism evidence="1 2">
    <name type="scientific">Pseudidiomarina maritima</name>
    <dbReference type="NCBI Taxonomy" id="519453"/>
    <lineage>
        <taxon>Bacteria</taxon>
        <taxon>Pseudomonadati</taxon>
        <taxon>Pseudomonadota</taxon>
        <taxon>Gammaproteobacteria</taxon>
        <taxon>Alteromonadales</taxon>
        <taxon>Idiomarinaceae</taxon>
        <taxon>Pseudidiomarina</taxon>
    </lineage>
</organism>
<name>A0A317Q731_9GAMM</name>
<reference evidence="1 2" key="1">
    <citation type="submission" date="2018-05" db="EMBL/GenBank/DDBJ databases">
        <title>Freshwater and sediment microbial communities from various areas in North America, analyzing microbe dynamics in response to fracking.</title>
        <authorList>
            <person name="Lamendella R."/>
        </authorList>
    </citation>
    <scope>NUCLEOTIDE SEQUENCE [LARGE SCALE GENOMIC DNA]</scope>
    <source>
        <strain evidence="1 2">125B1</strain>
    </source>
</reference>
<dbReference type="InterPro" id="IPR007411">
    <property type="entry name" value="EpmC"/>
</dbReference>
<accession>A0A317Q731</accession>
<protein>
    <recommendedName>
        <fullName evidence="3">Elongation factor P hydroxylase</fullName>
    </recommendedName>
</protein>
<comment type="caution">
    <text evidence="1">The sequence shown here is derived from an EMBL/GenBank/DDBJ whole genome shotgun (WGS) entry which is preliminary data.</text>
</comment>
<proteinExistence type="predicted"/>
<keyword evidence="2" id="KW-1185">Reference proteome</keyword>
<dbReference type="AlphaFoldDB" id="A0A317Q731"/>
<gene>
    <name evidence="1" type="ORF">DET45_11227</name>
</gene>
<evidence type="ECO:0008006" key="3">
    <source>
        <dbReference type="Google" id="ProtNLM"/>
    </source>
</evidence>
<evidence type="ECO:0000313" key="1">
    <source>
        <dbReference type="EMBL" id="PWW11168.1"/>
    </source>
</evidence>